<evidence type="ECO:0000256" key="2">
    <source>
        <dbReference type="ARBA" id="ARBA00023125"/>
    </source>
</evidence>
<dbReference type="InterPro" id="IPR037923">
    <property type="entry name" value="HTH-like"/>
</dbReference>
<dbReference type="Gene3D" id="2.60.120.10">
    <property type="entry name" value="Jelly Rolls"/>
    <property type="match status" value="1"/>
</dbReference>
<dbReference type="PANTHER" id="PTHR43280">
    <property type="entry name" value="ARAC-FAMILY TRANSCRIPTIONAL REGULATOR"/>
    <property type="match status" value="1"/>
</dbReference>
<dbReference type="InterPro" id="IPR009057">
    <property type="entry name" value="Homeodomain-like_sf"/>
</dbReference>
<evidence type="ECO:0000313" key="6">
    <source>
        <dbReference type="Proteomes" id="UP000683139"/>
    </source>
</evidence>
<dbReference type="GO" id="GO:0043565">
    <property type="term" value="F:sequence-specific DNA binding"/>
    <property type="evidence" value="ECO:0007669"/>
    <property type="project" value="InterPro"/>
</dbReference>
<keyword evidence="3" id="KW-0804">Transcription</keyword>
<feature type="domain" description="HTH araC/xylS-type" evidence="4">
    <location>
        <begin position="187"/>
        <end position="285"/>
    </location>
</feature>
<dbReference type="AlphaFoldDB" id="A0A919YQW6"/>
<dbReference type="Proteomes" id="UP000683139">
    <property type="component" value="Unassembled WGS sequence"/>
</dbReference>
<protein>
    <recommendedName>
        <fullName evidence="4">HTH araC/xylS-type domain-containing protein</fullName>
    </recommendedName>
</protein>
<evidence type="ECO:0000259" key="4">
    <source>
        <dbReference type="PROSITE" id="PS01124"/>
    </source>
</evidence>
<keyword evidence="6" id="KW-1185">Reference proteome</keyword>
<name>A0A919YQW6_9BACL</name>
<dbReference type="SUPFAM" id="SSF46689">
    <property type="entry name" value="Homeodomain-like"/>
    <property type="match status" value="2"/>
</dbReference>
<dbReference type="PRINTS" id="PR00032">
    <property type="entry name" value="HTHARAC"/>
</dbReference>
<dbReference type="Pfam" id="PF02311">
    <property type="entry name" value="AraC_binding"/>
    <property type="match status" value="1"/>
</dbReference>
<reference evidence="5" key="1">
    <citation type="submission" date="2021-03" db="EMBL/GenBank/DDBJ databases">
        <title>Antimicrobial resistance genes in bacteria isolated from Japanese honey, and their potential for conferring macrolide and lincosamide resistance in the American foulbrood pathogen Paenibacillus larvae.</title>
        <authorList>
            <person name="Okamoto M."/>
            <person name="Kumagai M."/>
            <person name="Kanamori H."/>
            <person name="Takamatsu D."/>
        </authorList>
    </citation>
    <scope>NUCLEOTIDE SEQUENCE</scope>
    <source>
        <strain evidence="5">J40TS1</strain>
    </source>
</reference>
<dbReference type="InterPro" id="IPR014710">
    <property type="entry name" value="RmlC-like_jellyroll"/>
</dbReference>
<dbReference type="PROSITE" id="PS01124">
    <property type="entry name" value="HTH_ARAC_FAMILY_2"/>
    <property type="match status" value="1"/>
</dbReference>
<keyword evidence="2" id="KW-0238">DNA-binding</keyword>
<organism evidence="5 6">
    <name type="scientific">Paenibacillus montaniterrae</name>
    <dbReference type="NCBI Taxonomy" id="429341"/>
    <lineage>
        <taxon>Bacteria</taxon>
        <taxon>Bacillati</taxon>
        <taxon>Bacillota</taxon>
        <taxon>Bacilli</taxon>
        <taxon>Bacillales</taxon>
        <taxon>Paenibacillaceae</taxon>
        <taxon>Paenibacillus</taxon>
    </lineage>
</organism>
<dbReference type="InterPro" id="IPR018060">
    <property type="entry name" value="HTH_AraC"/>
</dbReference>
<dbReference type="InterPro" id="IPR020449">
    <property type="entry name" value="Tscrpt_reg_AraC-type_HTH"/>
</dbReference>
<proteinExistence type="predicted"/>
<dbReference type="Pfam" id="PF12833">
    <property type="entry name" value="HTH_18"/>
    <property type="match status" value="1"/>
</dbReference>
<dbReference type="RefSeq" id="WP_213515100.1">
    <property type="nucleotide sequence ID" value="NZ_BOSE01000003.1"/>
</dbReference>
<sequence length="287" mass="32889">MQPIKKEFGRQQDPLVMNYKQKKGPENELPDHLHEWFEIVYVHEGRGTFFIHHTLYEMKQGDLFVVPANTIHRAILEREGAITVTALFFQAGLLLQKLHDNDTYQPIQLFQAVRKKAQYHIPLAAEQQVAVEQYMDAIHNEFAGHSVGYKSAAVLLLQLLLVMLSRFAQASYAANAAAPTSGPGWMMDVLQHIELHKEQQWNLAKLAKLANVTPAHFSRVFKQWTGMNVSQYLIMKRIIAAKQLLAATDEKLSLIAEKCGFESIPHFHRSFKKMTALTPTEYRNLQR</sequence>
<dbReference type="SUPFAM" id="SSF51215">
    <property type="entry name" value="Regulatory protein AraC"/>
    <property type="match status" value="1"/>
</dbReference>
<dbReference type="PANTHER" id="PTHR43280:SF28">
    <property type="entry name" value="HTH-TYPE TRANSCRIPTIONAL ACTIVATOR RHAS"/>
    <property type="match status" value="1"/>
</dbReference>
<accession>A0A919YQW6</accession>
<evidence type="ECO:0000256" key="3">
    <source>
        <dbReference type="ARBA" id="ARBA00023163"/>
    </source>
</evidence>
<dbReference type="EMBL" id="BOSE01000003">
    <property type="protein sequence ID" value="GIP16681.1"/>
    <property type="molecule type" value="Genomic_DNA"/>
</dbReference>
<dbReference type="SMART" id="SM00342">
    <property type="entry name" value="HTH_ARAC"/>
    <property type="match status" value="1"/>
</dbReference>
<keyword evidence="1" id="KW-0805">Transcription regulation</keyword>
<dbReference type="GO" id="GO:0003700">
    <property type="term" value="F:DNA-binding transcription factor activity"/>
    <property type="evidence" value="ECO:0007669"/>
    <property type="project" value="InterPro"/>
</dbReference>
<evidence type="ECO:0000313" key="5">
    <source>
        <dbReference type="EMBL" id="GIP16681.1"/>
    </source>
</evidence>
<dbReference type="Gene3D" id="1.10.10.60">
    <property type="entry name" value="Homeodomain-like"/>
    <property type="match status" value="2"/>
</dbReference>
<dbReference type="InterPro" id="IPR003313">
    <property type="entry name" value="AraC-bd"/>
</dbReference>
<gene>
    <name evidence="5" type="ORF">J40TS1_23230</name>
</gene>
<evidence type="ECO:0000256" key="1">
    <source>
        <dbReference type="ARBA" id="ARBA00023015"/>
    </source>
</evidence>
<comment type="caution">
    <text evidence="5">The sequence shown here is derived from an EMBL/GenBank/DDBJ whole genome shotgun (WGS) entry which is preliminary data.</text>
</comment>